<dbReference type="InterPro" id="IPR054722">
    <property type="entry name" value="PolX-like_BBD"/>
</dbReference>
<evidence type="ECO:0000259" key="1">
    <source>
        <dbReference type="Pfam" id="PF22936"/>
    </source>
</evidence>
<dbReference type="EMBL" id="BKCJ010006968">
    <property type="protein sequence ID" value="GEU74870.1"/>
    <property type="molecule type" value="Genomic_DNA"/>
</dbReference>
<gene>
    <name evidence="2" type="ORF">Tci_046848</name>
</gene>
<name>A0A6L2MMB7_TANCI</name>
<evidence type="ECO:0000313" key="2">
    <source>
        <dbReference type="EMBL" id="GEU74870.1"/>
    </source>
</evidence>
<proteinExistence type="predicted"/>
<dbReference type="Pfam" id="PF22936">
    <property type="entry name" value="Pol_BBD"/>
    <property type="match status" value="1"/>
</dbReference>
<organism evidence="2">
    <name type="scientific">Tanacetum cinerariifolium</name>
    <name type="common">Dalmatian daisy</name>
    <name type="synonym">Chrysanthemum cinerariifolium</name>
    <dbReference type="NCBI Taxonomy" id="118510"/>
    <lineage>
        <taxon>Eukaryota</taxon>
        <taxon>Viridiplantae</taxon>
        <taxon>Streptophyta</taxon>
        <taxon>Embryophyta</taxon>
        <taxon>Tracheophyta</taxon>
        <taxon>Spermatophyta</taxon>
        <taxon>Magnoliopsida</taxon>
        <taxon>eudicotyledons</taxon>
        <taxon>Gunneridae</taxon>
        <taxon>Pentapetalae</taxon>
        <taxon>asterids</taxon>
        <taxon>campanulids</taxon>
        <taxon>Asterales</taxon>
        <taxon>Asteraceae</taxon>
        <taxon>Asteroideae</taxon>
        <taxon>Anthemideae</taxon>
        <taxon>Anthemidinae</taxon>
        <taxon>Tanacetum</taxon>
    </lineage>
</organism>
<dbReference type="AlphaFoldDB" id="A0A6L2MMB7"/>
<sequence>MLTLHDQWGSGIIGYIGQPPCAATYCRLQKQGRHRESPSETRLLSETAATISNVISTLCVRKYCVSDLSSFAGSELGSELTSLAGSELQKAPSFVQPTEHVKPPRPCVKPVNHTTSAANLRKDIPKTRGIKHSLNKKACFVCKGNPQNALKDKGVIDSGCSRHMTGNISYLSNFDEINGEYVAFGGNPKGGKITSK</sequence>
<feature type="domain" description="Retrovirus-related Pol polyprotein from transposon TNT 1-94-like beta-barrel" evidence="1">
    <location>
        <begin position="155"/>
        <end position="187"/>
    </location>
</feature>
<comment type="caution">
    <text evidence="2">The sequence shown here is derived from an EMBL/GenBank/DDBJ whole genome shotgun (WGS) entry which is preliminary data.</text>
</comment>
<feature type="non-terminal residue" evidence="2">
    <location>
        <position position="196"/>
    </location>
</feature>
<protein>
    <submittedName>
        <fullName evidence="2">Ribonuclease H-like domain-containing protein</fullName>
    </submittedName>
</protein>
<reference evidence="2" key="1">
    <citation type="journal article" date="2019" name="Sci. Rep.">
        <title>Draft genome of Tanacetum cinerariifolium, the natural source of mosquito coil.</title>
        <authorList>
            <person name="Yamashiro T."/>
            <person name="Shiraishi A."/>
            <person name="Satake H."/>
            <person name="Nakayama K."/>
        </authorList>
    </citation>
    <scope>NUCLEOTIDE SEQUENCE</scope>
</reference>
<accession>A0A6L2MMB7</accession>